<keyword evidence="4" id="KW-0408">Iron</keyword>
<evidence type="ECO:0000256" key="5">
    <source>
        <dbReference type="ARBA" id="ARBA00023239"/>
    </source>
</evidence>
<dbReference type="InterPro" id="IPR025702">
    <property type="entry name" value="OXD"/>
</dbReference>
<name>A0ABS5FTR4_9BRAD</name>
<evidence type="ECO:0000313" key="8">
    <source>
        <dbReference type="EMBL" id="MBR0800157.1"/>
    </source>
</evidence>
<sequence length="361" mass="39844">MESAIPSHLQTARSRHRRVPDDYTPPYPSFVARHKPAVKSVTMAYFGAQYRGEPTAAATKALAGIATRFAGENGPTHWDRAQYVDQAGFTNVVSVAYWDDAARFDAFLPKARDAWTGSEPGAGVGRFIEVLRPRVERYETLFSSLGRPEGVAVLADGMSGEVQEHAYWGGMRDRIPLSQTDAMTPGGEPRVVRDGARIRVVAHDNLCLIRSGQDWSDTEASERKMYLDDVEPVLREGMDFLRDEGAPIGCYANRYMRVLDAGGAPTEKSYGQSWWKSLAALERWAESHPTHVRIFGAAMKYLSTLGPNAKLRLYHEVTVAAADEQFFEYLDCHERTGMLGAVSPWVAAELGSTGEAGRLAP</sequence>
<organism evidence="8 9">
    <name type="scientific">Bradyrhizobium jicamae</name>
    <dbReference type="NCBI Taxonomy" id="280332"/>
    <lineage>
        <taxon>Bacteria</taxon>
        <taxon>Pseudomonadati</taxon>
        <taxon>Pseudomonadota</taxon>
        <taxon>Alphaproteobacteria</taxon>
        <taxon>Hyphomicrobiales</taxon>
        <taxon>Nitrobacteraceae</taxon>
        <taxon>Bradyrhizobium</taxon>
    </lineage>
</organism>
<keyword evidence="2" id="KW-0349">Heme</keyword>
<dbReference type="RefSeq" id="WP_212494666.1">
    <property type="nucleotide sequence ID" value="NZ_JAFCJH010000049.1"/>
</dbReference>
<keyword evidence="5" id="KW-0456">Lyase</keyword>
<evidence type="ECO:0000256" key="1">
    <source>
        <dbReference type="ARBA" id="ARBA00001970"/>
    </source>
</evidence>
<evidence type="ECO:0000256" key="6">
    <source>
        <dbReference type="ARBA" id="ARBA00034312"/>
    </source>
</evidence>
<evidence type="ECO:0000256" key="4">
    <source>
        <dbReference type="ARBA" id="ARBA00023004"/>
    </source>
</evidence>
<reference evidence="9" key="1">
    <citation type="journal article" date="2021" name="ISME J.">
        <title>Evolutionary origin and ecological implication of a unique nif island in free-living Bradyrhizobium lineages.</title>
        <authorList>
            <person name="Tao J."/>
        </authorList>
    </citation>
    <scope>NUCLEOTIDE SEQUENCE [LARGE SCALE GENOMIC DNA]</scope>
    <source>
        <strain evidence="9">SZCCT0434</strain>
    </source>
</reference>
<comment type="caution">
    <text evidence="8">The sequence shown here is derived from an EMBL/GenBank/DDBJ whole genome shotgun (WGS) entry which is preliminary data.</text>
</comment>
<evidence type="ECO:0000256" key="2">
    <source>
        <dbReference type="ARBA" id="ARBA00022617"/>
    </source>
</evidence>
<evidence type="ECO:0000256" key="3">
    <source>
        <dbReference type="ARBA" id="ARBA00022723"/>
    </source>
</evidence>
<feature type="region of interest" description="Disordered" evidence="7">
    <location>
        <begin position="1"/>
        <end position="21"/>
    </location>
</feature>
<evidence type="ECO:0000313" key="9">
    <source>
        <dbReference type="Proteomes" id="UP001315278"/>
    </source>
</evidence>
<keyword evidence="9" id="KW-1185">Reference proteome</keyword>
<evidence type="ECO:0000256" key="7">
    <source>
        <dbReference type="SAM" id="MobiDB-lite"/>
    </source>
</evidence>
<protein>
    <submittedName>
        <fullName evidence="8">Phenylacetaldoxime dehydratase family protein</fullName>
    </submittedName>
</protein>
<dbReference type="Pfam" id="PF13816">
    <property type="entry name" value="Dehydratase_hem"/>
    <property type="match status" value="1"/>
</dbReference>
<proteinExistence type="inferred from homology"/>
<comment type="similarity">
    <text evidence="6">Belongs to the heme-containing dehydratase family.</text>
</comment>
<dbReference type="Proteomes" id="UP001315278">
    <property type="component" value="Unassembled WGS sequence"/>
</dbReference>
<keyword evidence="3" id="KW-0479">Metal-binding</keyword>
<dbReference type="EMBL" id="JAFCJH010000049">
    <property type="protein sequence ID" value="MBR0800157.1"/>
    <property type="molecule type" value="Genomic_DNA"/>
</dbReference>
<comment type="cofactor">
    <cofactor evidence="1">
        <name>heme b</name>
        <dbReference type="ChEBI" id="CHEBI:60344"/>
    </cofactor>
</comment>
<accession>A0ABS5FTR4</accession>
<gene>
    <name evidence="8" type="ORF">JQ615_32795</name>
</gene>